<dbReference type="GO" id="GO:0030313">
    <property type="term" value="C:cell envelope"/>
    <property type="evidence" value="ECO:0007669"/>
    <property type="project" value="UniProtKB-SubCell"/>
</dbReference>
<dbReference type="OrthoDB" id="9791520at2"/>
<evidence type="ECO:0000259" key="5">
    <source>
        <dbReference type="Pfam" id="PF25989"/>
    </source>
</evidence>
<organism evidence="6 7">
    <name type="scientific">Anaeromicrobium sediminis</name>
    <dbReference type="NCBI Taxonomy" id="1478221"/>
    <lineage>
        <taxon>Bacteria</taxon>
        <taxon>Bacillati</taxon>
        <taxon>Bacillota</taxon>
        <taxon>Clostridia</taxon>
        <taxon>Peptostreptococcales</taxon>
        <taxon>Thermotaleaceae</taxon>
        <taxon>Anaeromicrobium</taxon>
    </lineage>
</organism>
<dbReference type="InterPro" id="IPR050465">
    <property type="entry name" value="UPF0194_transport"/>
</dbReference>
<sequence>MMKISKKLIIGIVAIGIMGSIFLTMNKEVDVKVSKVNKGNVVKYIEETGTIKALEQENIYSKISGTLSKIYVKEGNLIDESLLLAQIDTKDNSLTMKGINEKINLLKSQYGTNKKQAELTVDKNKANYDEAKRKLDSTKKLYEQRVVSLDEYKRALNEYTIAENLLESSKEELKKYISQEVTNSYESQINELKYELEKLKNKESDGTIYADKSGKILDVLVKENQYVTEGTILFEMGNTDKYYMEVDVLAEDVIKLKTGGEVLIEDEDLGVDFDGTISKIYPKAFTKVSDLGIDQKRVKMEIDINGDTSKLMADYEVDIKLIEDMKEDVLVLSKNSVFKYKDSDYVFVVENNKAKLREVELGLKGEDNIEIVKGLKDGDVVILSPGDEIKEDIKVNVE</sequence>
<dbReference type="Gene3D" id="2.40.30.170">
    <property type="match status" value="1"/>
</dbReference>
<keyword evidence="4" id="KW-1133">Transmembrane helix</keyword>
<evidence type="ECO:0000256" key="3">
    <source>
        <dbReference type="SAM" id="Coils"/>
    </source>
</evidence>
<keyword evidence="4" id="KW-0812">Transmembrane</keyword>
<dbReference type="SUPFAM" id="SSF111369">
    <property type="entry name" value="HlyD-like secretion proteins"/>
    <property type="match status" value="1"/>
</dbReference>
<dbReference type="Proteomes" id="UP000216024">
    <property type="component" value="Unassembled WGS sequence"/>
</dbReference>
<dbReference type="AlphaFoldDB" id="A0A267MGF1"/>
<gene>
    <name evidence="6" type="ORF">CCE28_14390</name>
</gene>
<dbReference type="Gene3D" id="1.10.287.470">
    <property type="entry name" value="Helix hairpin bin"/>
    <property type="match status" value="1"/>
</dbReference>
<name>A0A267MGF1_9FIRM</name>
<dbReference type="PANTHER" id="PTHR32347:SF14">
    <property type="entry name" value="EFFLUX SYSTEM COMPONENT YKNX-RELATED"/>
    <property type="match status" value="1"/>
</dbReference>
<reference evidence="6 7" key="1">
    <citation type="submission" date="2017-06" db="EMBL/GenBank/DDBJ databases">
        <title>Draft genome sequence of anaerobic fermentative bacterium Anaeromicrobium sediminis DY2726D isolated from West Pacific Ocean sediments.</title>
        <authorList>
            <person name="Zeng X."/>
        </authorList>
    </citation>
    <scope>NUCLEOTIDE SEQUENCE [LARGE SCALE GENOMIC DNA]</scope>
    <source>
        <strain evidence="6 7">DY2726D</strain>
    </source>
</reference>
<evidence type="ECO:0000256" key="2">
    <source>
        <dbReference type="ARBA" id="ARBA00023054"/>
    </source>
</evidence>
<evidence type="ECO:0000256" key="1">
    <source>
        <dbReference type="ARBA" id="ARBA00004196"/>
    </source>
</evidence>
<accession>A0A267MGF1</accession>
<feature type="transmembrane region" description="Helical" evidence="4">
    <location>
        <begin position="7"/>
        <end position="25"/>
    </location>
</feature>
<dbReference type="Pfam" id="PF25989">
    <property type="entry name" value="YknX_C"/>
    <property type="match status" value="1"/>
</dbReference>
<keyword evidence="7" id="KW-1185">Reference proteome</keyword>
<protein>
    <recommendedName>
        <fullName evidence="5">YknX-like C-terminal permuted SH3-like domain-containing protein</fullName>
    </recommendedName>
</protein>
<dbReference type="EMBL" id="NIBG01000013">
    <property type="protein sequence ID" value="PAB58664.1"/>
    <property type="molecule type" value="Genomic_DNA"/>
</dbReference>
<dbReference type="InterPro" id="IPR058637">
    <property type="entry name" value="YknX-like_C"/>
</dbReference>
<keyword evidence="4" id="KW-0472">Membrane</keyword>
<dbReference type="RefSeq" id="WP_095134429.1">
    <property type="nucleotide sequence ID" value="NZ_NIBG01000013.1"/>
</dbReference>
<comment type="caution">
    <text evidence="6">The sequence shown here is derived from an EMBL/GenBank/DDBJ whole genome shotgun (WGS) entry which is preliminary data.</text>
</comment>
<proteinExistence type="predicted"/>
<keyword evidence="2 3" id="KW-0175">Coiled coil</keyword>
<dbReference type="Gene3D" id="2.40.50.100">
    <property type="match status" value="1"/>
</dbReference>
<dbReference type="Gene3D" id="2.40.420.20">
    <property type="match status" value="1"/>
</dbReference>
<feature type="domain" description="YknX-like C-terminal permuted SH3-like" evidence="5">
    <location>
        <begin position="330"/>
        <end position="397"/>
    </location>
</feature>
<dbReference type="PANTHER" id="PTHR32347">
    <property type="entry name" value="EFFLUX SYSTEM COMPONENT YKNX-RELATED"/>
    <property type="match status" value="1"/>
</dbReference>
<evidence type="ECO:0000313" key="6">
    <source>
        <dbReference type="EMBL" id="PAB58664.1"/>
    </source>
</evidence>
<comment type="subcellular location">
    <subcellularLocation>
        <location evidence="1">Cell envelope</location>
    </subcellularLocation>
</comment>
<evidence type="ECO:0000313" key="7">
    <source>
        <dbReference type="Proteomes" id="UP000216024"/>
    </source>
</evidence>
<evidence type="ECO:0000256" key="4">
    <source>
        <dbReference type="SAM" id="Phobius"/>
    </source>
</evidence>
<feature type="coiled-coil region" evidence="3">
    <location>
        <begin position="114"/>
        <end position="202"/>
    </location>
</feature>